<evidence type="ECO:0008006" key="4">
    <source>
        <dbReference type="Google" id="ProtNLM"/>
    </source>
</evidence>
<evidence type="ECO:0000313" key="3">
    <source>
        <dbReference type="Proteomes" id="UP000248584"/>
    </source>
</evidence>
<evidence type="ECO:0000313" key="2">
    <source>
        <dbReference type="EMBL" id="PZX44054.1"/>
    </source>
</evidence>
<feature type="signal peptide" evidence="1">
    <location>
        <begin position="1"/>
        <end position="27"/>
    </location>
</feature>
<keyword evidence="3" id="KW-1185">Reference proteome</keyword>
<comment type="caution">
    <text evidence="2">The sequence shown here is derived from an EMBL/GenBank/DDBJ whole genome shotgun (WGS) entry which is preliminary data.</text>
</comment>
<dbReference type="Proteomes" id="UP000248584">
    <property type="component" value="Unassembled WGS sequence"/>
</dbReference>
<dbReference type="RefSeq" id="WP_015361893.1">
    <property type="nucleotide sequence ID" value="NZ_QKZR01000001.1"/>
</dbReference>
<reference evidence="2 3" key="1">
    <citation type="submission" date="2018-06" db="EMBL/GenBank/DDBJ databases">
        <title>Genomic Encyclopedia of Archaeal and Bacterial Type Strains, Phase II (KMG-II): from individual species to whole genera.</title>
        <authorList>
            <person name="Goeker M."/>
        </authorList>
    </citation>
    <scope>NUCLEOTIDE SEQUENCE [LARGE SCALE GENOMIC DNA]</scope>
    <source>
        <strain evidence="2 3">DSM 17205</strain>
    </source>
</reference>
<accession>A0ABX5Q2A6</accession>
<dbReference type="EMBL" id="QKZR01000001">
    <property type="protein sequence ID" value="PZX44054.1"/>
    <property type="molecule type" value="Genomic_DNA"/>
</dbReference>
<sequence length="212" mass="23704">MKNLLDHLSFRTRCGICLILFSILLIACDSDDTPSQESLLPPITMTGENTFGCLIDGKFFKPRDGSNLISSGNKGMRTRVSELVNTEIEVNDFKSEKIGNLILDLENLRLNGTGIYQIDRSNSLRGLDGENNTYMHCRIWSNKTDSYEGYVSYDNSGEIEILKSEPAPSIGFIYSGTFKGKLVNFNNRLDTIKITLGRFDIDTVTLSTTSFN</sequence>
<name>A0ABX5Q2A6_9FLAO</name>
<keyword evidence="1" id="KW-0732">Signal</keyword>
<feature type="chain" id="PRO_5046090757" description="Secreted protein" evidence="1">
    <location>
        <begin position="28"/>
        <end position="212"/>
    </location>
</feature>
<dbReference type="PROSITE" id="PS51257">
    <property type="entry name" value="PROKAR_LIPOPROTEIN"/>
    <property type="match status" value="1"/>
</dbReference>
<proteinExistence type="predicted"/>
<evidence type="ECO:0000256" key="1">
    <source>
        <dbReference type="SAM" id="SignalP"/>
    </source>
</evidence>
<gene>
    <name evidence="2" type="ORF">LX97_01062</name>
</gene>
<protein>
    <recommendedName>
        <fullName evidence="4">Secreted protein</fullName>
    </recommendedName>
</protein>
<organism evidence="2 3">
    <name type="scientific">Nonlabens dokdonensis</name>
    <dbReference type="NCBI Taxonomy" id="328515"/>
    <lineage>
        <taxon>Bacteria</taxon>
        <taxon>Pseudomonadati</taxon>
        <taxon>Bacteroidota</taxon>
        <taxon>Flavobacteriia</taxon>
        <taxon>Flavobacteriales</taxon>
        <taxon>Flavobacteriaceae</taxon>
        <taxon>Nonlabens</taxon>
    </lineage>
</organism>